<protein>
    <submittedName>
        <fullName evidence="2">Uncharacterized protein</fullName>
    </submittedName>
</protein>
<reference evidence="2 3" key="1">
    <citation type="submission" date="2018-03" db="EMBL/GenBank/DDBJ databases">
        <title>Genomic Encyclopedia of Archaeal and Bacterial Type Strains, Phase II (KMG-II): from individual species to whole genera.</title>
        <authorList>
            <person name="Goeker M."/>
        </authorList>
    </citation>
    <scope>NUCLEOTIDE SEQUENCE [LARGE SCALE GENOMIC DNA]</scope>
    <source>
        <strain evidence="2 3">ATCC BAA-1496</strain>
    </source>
</reference>
<feature type="region of interest" description="Disordered" evidence="1">
    <location>
        <begin position="14"/>
        <end position="34"/>
    </location>
</feature>
<gene>
    <name evidence="2" type="ORF">BCF74_13814</name>
</gene>
<organism evidence="2 3">
    <name type="scientific">Knoellia remsis</name>
    <dbReference type="NCBI Taxonomy" id="407159"/>
    <lineage>
        <taxon>Bacteria</taxon>
        <taxon>Bacillati</taxon>
        <taxon>Actinomycetota</taxon>
        <taxon>Actinomycetes</taxon>
        <taxon>Micrococcales</taxon>
        <taxon>Intrasporangiaceae</taxon>
        <taxon>Knoellia</taxon>
    </lineage>
</organism>
<dbReference type="AlphaFoldDB" id="A0A2T0TYP0"/>
<keyword evidence="3" id="KW-1185">Reference proteome</keyword>
<evidence type="ECO:0000313" key="2">
    <source>
        <dbReference type="EMBL" id="PRY50792.1"/>
    </source>
</evidence>
<comment type="caution">
    <text evidence="2">The sequence shown here is derived from an EMBL/GenBank/DDBJ whole genome shotgun (WGS) entry which is preliminary data.</text>
</comment>
<dbReference type="Proteomes" id="UP000237822">
    <property type="component" value="Unassembled WGS sequence"/>
</dbReference>
<dbReference type="RefSeq" id="WP_106298935.1">
    <property type="nucleotide sequence ID" value="NZ_PVTI01000038.1"/>
</dbReference>
<evidence type="ECO:0000256" key="1">
    <source>
        <dbReference type="SAM" id="MobiDB-lite"/>
    </source>
</evidence>
<sequence>MREYIMTTLRATAPDAETPAVPPLRPDPALMDNSEGNETLLAQDRRRAEEYLERLGLEMGQAHE</sequence>
<dbReference type="EMBL" id="PVTI01000038">
    <property type="protein sequence ID" value="PRY50792.1"/>
    <property type="molecule type" value="Genomic_DNA"/>
</dbReference>
<proteinExistence type="predicted"/>
<evidence type="ECO:0000313" key="3">
    <source>
        <dbReference type="Proteomes" id="UP000237822"/>
    </source>
</evidence>
<name>A0A2T0TYP0_9MICO</name>
<accession>A0A2T0TYP0</accession>